<dbReference type="AlphaFoldDB" id="E3KZ78"/>
<dbReference type="EMBL" id="DS178324">
    <property type="protein sequence ID" value="EFP89603.1"/>
    <property type="molecule type" value="Genomic_DNA"/>
</dbReference>
<dbReference type="Proteomes" id="UP000008783">
    <property type="component" value="Unassembled WGS sequence"/>
</dbReference>
<feature type="compositionally biased region" description="Gly residues" evidence="1">
    <location>
        <begin position="82"/>
        <end position="91"/>
    </location>
</feature>
<dbReference type="GeneID" id="10547658"/>
<evidence type="ECO:0000313" key="3">
    <source>
        <dbReference type="Proteomes" id="UP000008783"/>
    </source>
</evidence>
<protein>
    <submittedName>
        <fullName evidence="2">Uncharacterized protein</fullName>
    </submittedName>
</protein>
<dbReference type="KEGG" id="pgr:PGTG_15566"/>
<evidence type="ECO:0000313" key="2">
    <source>
        <dbReference type="EMBL" id="EFP89603.1"/>
    </source>
</evidence>
<organism evidence="2 3">
    <name type="scientific">Puccinia graminis f. sp. tritici (strain CRL 75-36-700-3 / race SCCL)</name>
    <name type="common">Black stem rust fungus</name>
    <dbReference type="NCBI Taxonomy" id="418459"/>
    <lineage>
        <taxon>Eukaryota</taxon>
        <taxon>Fungi</taxon>
        <taxon>Dikarya</taxon>
        <taxon>Basidiomycota</taxon>
        <taxon>Pucciniomycotina</taxon>
        <taxon>Pucciniomycetes</taxon>
        <taxon>Pucciniales</taxon>
        <taxon>Pucciniaceae</taxon>
        <taxon>Puccinia</taxon>
    </lineage>
</organism>
<accession>E3KZ78</accession>
<gene>
    <name evidence="2" type="ORF">PGTG_15566</name>
</gene>
<evidence type="ECO:0000256" key="1">
    <source>
        <dbReference type="SAM" id="MobiDB-lite"/>
    </source>
</evidence>
<keyword evidence="3" id="KW-1185">Reference proteome</keyword>
<reference key="1">
    <citation type="submission" date="2007-01" db="EMBL/GenBank/DDBJ databases">
        <title>The Genome Sequence of Puccinia graminis f. sp. tritici Strain CRL 75-36-700-3.</title>
        <authorList>
            <consortium name="The Broad Institute Genome Sequencing Platform"/>
            <person name="Birren B."/>
            <person name="Lander E."/>
            <person name="Galagan J."/>
            <person name="Nusbaum C."/>
            <person name="Devon K."/>
            <person name="Cuomo C."/>
            <person name="Jaffe D."/>
            <person name="Butler J."/>
            <person name="Alvarez P."/>
            <person name="Gnerre S."/>
            <person name="Grabherr M."/>
            <person name="Mauceli E."/>
            <person name="Brockman W."/>
            <person name="Young S."/>
            <person name="LaButti K."/>
            <person name="Sykes S."/>
            <person name="DeCaprio D."/>
            <person name="Crawford M."/>
            <person name="Koehrsen M."/>
            <person name="Engels R."/>
            <person name="Montgomery P."/>
            <person name="Pearson M."/>
            <person name="Howarth C."/>
            <person name="Larson L."/>
            <person name="White J."/>
            <person name="Zeng Q."/>
            <person name="Kodira C."/>
            <person name="Yandava C."/>
            <person name="Alvarado L."/>
            <person name="O'Leary S."/>
            <person name="Szabo L."/>
            <person name="Dean R."/>
            <person name="Schein J."/>
        </authorList>
    </citation>
    <scope>NUCLEOTIDE SEQUENCE</scope>
    <source>
        <strain>CRL 75-36-700-3</strain>
    </source>
</reference>
<feature type="region of interest" description="Disordered" evidence="1">
    <location>
        <begin position="71"/>
        <end position="94"/>
    </location>
</feature>
<reference evidence="3" key="2">
    <citation type="journal article" date="2011" name="Proc. Natl. Acad. Sci. U.S.A.">
        <title>Obligate biotrophy features unraveled by the genomic analysis of rust fungi.</title>
        <authorList>
            <person name="Duplessis S."/>
            <person name="Cuomo C.A."/>
            <person name="Lin Y.-C."/>
            <person name="Aerts A."/>
            <person name="Tisserant E."/>
            <person name="Veneault-Fourrey C."/>
            <person name="Joly D.L."/>
            <person name="Hacquard S."/>
            <person name="Amselem J."/>
            <person name="Cantarel B.L."/>
            <person name="Chiu R."/>
            <person name="Coutinho P.M."/>
            <person name="Feau N."/>
            <person name="Field M."/>
            <person name="Frey P."/>
            <person name="Gelhaye E."/>
            <person name="Goldberg J."/>
            <person name="Grabherr M.G."/>
            <person name="Kodira C.D."/>
            <person name="Kohler A."/>
            <person name="Kuees U."/>
            <person name="Lindquist E.A."/>
            <person name="Lucas S.M."/>
            <person name="Mago R."/>
            <person name="Mauceli E."/>
            <person name="Morin E."/>
            <person name="Murat C."/>
            <person name="Pangilinan J.L."/>
            <person name="Park R."/>
            <person name="Pearson M."/>
            <person name="Quesneville H."/>
            <person name="Rouhier N."/>
            <person name="Sakthikumar S."/>
            <person name="Salamov A.A."/>
            <person name="Schmutz J."/>
            <person name="Selles B."/>
            <person name="Shapiro H."/>
            <person name="Tanguay P."/>
            <person name="Tuskan G.A."/>
            <person name="Henrissat B."/>
            <person name="Van de Peer Y."/>
            <person name="Rouze P."/>
            <person name="Ellis J.G."/>
            <person name="Dodds P.N."/>
            <person name="Schein J.E."/>
            <person name="Zhong S."/>
            <person name="Hamelin R.C."/>
            <person name="Grigoriev I.V."/>
            <person name="Szabo L.J."/>
            <person name="Martin F."/>
        </authorList>
    </citation>
    <scope>NUCLEOTIDE SEQUENCE [LARGE SCALE GENOMIC DNA]</scope>
    <source>
        <strain evidence="3">CRL 75-36-700-3 / race SCCL</strain>
    </source>
</reference>
<dbReference type="InParanoid" id="E3KZ78"/>
<proteinExistence type="predicted"/>
<dbReference type="VEuPathDB" id="FungiDB:PGTG_15566"/>
<feature type="compositionally biased region" description="Basic and acidic residues" evidence="1">
    <location>
        <begin position="71"/>
        <end position="80"/>
    </location>
</feature>
<dbReference type="HOGENOM" id="CLU_2098050_0_0_1"/>
<sequence>MWFGGMYTKELCSSGEGGAVLLEIGEESRVVWRGAGVWLRDDDYRLEAIRGKFEERHAIYILNITSGVMGDENRESERRGRGTGSRSGGIEGECETGGVEDCSLEVKAMHVRGLGE</sequence>
<dbReference type="RefSeq" id="XP_003334022.1">
    <property type="nucleotide sequence ID" value="XM_003333974.1"/>
</dbReference>
<name>E3KZ78_PUCGT</name>